<dbReference type="Proteomes" id="UP000029738">
    <property type="component" value="Unassembled WGS sequence"/>
</dbReference>
<dbReference type="SUPFAM" id="SSF52980">
    <property type="entry name" value="Restriction endonuclease-like"/>
    <property type="match status" value="1"/>
</dbReference>
<dbReference type="Pfam" id="PF05685">
    <property type="entry name" value="Uma2"/>
    <property type="match status" value="1"/>
</dbReference>
<evidence type="ECO:0000259" key="1">
    <source>
        <dbReference type="Pfam" id="PF05685"/>
    </source>
</evidence>
<dbReference type="GO" id="GO:0004519">
    <property type="term" value="F:endonuclease activity"/>
    <property type="evidence" value="ECO:0007669"/>
    <property type="project" value="UniProtKB-KW"/>
</dbReference>
<dbReference type="EMBL" id="JHEG02000019">
    <property type="protein sequence ID" value="KIE13179.1"/>
    <property type="molecule type" value="Genomic_DNA"/>
</dbReference>
<feature type="domain" description="Putative restriction endonuclease" evidence="1">
    <location>
        <begin position="11"/>
        <end position="178"/>
    </location>
</feature>
<dbReference type="RefSeq" id="WP_038088780.1">
    <property type="nucleotide sequence ID" value="NZ_JHEG04000001.1"/>
</dbReference>
<comment type="caution">
    <text evidence="3">The sequence shown here is derived from an EMBL/GenBank/DDBJ whole genome shotgun (WGS) entry which is preliminary data.</text>
</comment>
<proteinExistence type="predicted"/>
<name>A0A0C1R6D9_9CYAN</name>
<dbReference type="PANTHER" id="PTHR34107:SF5">
    <property type="entry name" value="SLL1355 PROTEIN"/>
    <property type="match status" value="1"/>
</dbReference>
<evidence type="ECO:0000313" key="2">
    <source>
        <dbReference type="EMBL" id="KAF3887851.1"/>
    </source>
</evidence>
<dbReference type="CDD" id="cd06260">
    <property type="entry name" value="DUF820-like"/>
    <property type="match status" value="1"/>
</dbReference>
<dbReference type="STRING" id="1479485.DA73_0207240"/>
<keyword evidence="2" id="KW-0255">Endonuclease</keyword>
<reference evidence="3" key="1">
    <citation type="journal article" date="2015" name="Genome Announc.">
        <title>Draft Genome Sequence of Tolypothrix boutellei Strain VB521301.</title>
        <authorList>
            <person name="Chandrababunaidu M.M."/>
            <person name="Singh D."/>
            <person name="Sen D."/>
            <person name="Bhan S."/>
            <person name="Das S."/>
            <person name="Gupta A."/>
            <person name="Adhikary S.P."/>
            <person name="Tripathy S."/>
        </authorList>
    </citation>
    <scope>NUCLEOTIDE SEQUENCE</scope>
    <source>
        <strain evidence="3">VB521301</strain>
    </source>
</reference>
<dbReference type="OrthoDB" id="461333at2"/>
<dbReference type="InterPro" id="IPR012296">
    <property type="entry name" value="Nuclease_put_TT1808"/>
</dbReference>
<organism evidence="3">
    <name type="scientific">Tolypothrix bouteillei VB521301</name>
    <dbReference type="NCBI Taxonomy" id="1479485"/>
    <lineage>
        <taxon>Bacteria</taxon>
        <taxon>Bacillati</taxon>
        <taxon>Cyanobacteriota</taxon>
        <taxon>Cyanophyceae</taxon>
        <taxon>Nostocales</taxon>
        <taxon>Tolypothrichaceae</taxon>
        <taxon>Tolypothrix</taxon>
    </lineage>
</organism>
<dbReference type="Gene3D" id="3.90.1570.10">
    <property type="entry name" value="tt1808, chain A"/>
    <property type="match status" value="1"/>
</dbReference>
<accession>A0A0C1R6D9</accession>
<sequence>MVQVPTQKLTLEEFLKLPETKPASEYIDGEILQKPMPQGKHSKLQSKLVTTINNIVEEQKIALALPELRCTFGGRAIVPDVVVFAWERIPLDENGDIANVFAAAPDWVIEILSPEQSQTKVTGKILHCLKYGSKLGWLVDPVEKSVLVYPPGQQPELLEQPEDVLPVPDLMKDVHLTVGNLFGWLKLDKAIA</sequence>
<keyword evidence="4" id="KW-1185">Reference proteome</keyword>
<keyword evidence="2" id="KW-0540">Nuclease</keyword>
<dbReference type="InterPro" id="IPR008538">
    <property type="entry name" value="Uma2"/>
</dbReference>
<reference evidence="2" key="2">
    <citation type="submission" date="2019-11" db="EMBL/GenBank/DDBJ databases">
        <title>Improved Assembly of Tolypothrix boutellei genome.</title>
        <authorList>
            <person name="Sarangi A.N."/>
            <person name="Mukherjee M."/>
            <person name="Ghosh S."/>
            <person name="Singh D."/>
            <person name="Das A."/>
            <person name="Kant S."/>
            <person name="Prusty A."/>
            <person name="Tripathy S."/>
        </authorList>
    </citation>
    <scope>NUCLEOTIDE SEQUENCE</scope>
    <source>
        <strain evidence="2">VB521301</strain>
    </source>
</reference>
<gene>
    <name evidence="3" type="ORF">DA73_0207240</name>
    <name evidence="2" type="ORF">DA73_0400021920</name>
</gene>
<evidence type="ECO:0000313" key="3">
    <source>
        <dbReference type="EMBL" id="KIE13179.1"/>
    </source>
</evidence>
<dbReference type="AlphaFoldDB" id="A0A0C1R6D9"/>
<dbReference type="PANTHER" id="PTHR34107">
    <property type="entry name" value="SLL0198 PROTEIN-RELATED"/>
    <property type="match status" value="1"/>
</dbReference>
<protein>
    <submittedName>
        <fullName evidence="2">Uma2 family endonuclease</fullName>
    </submittedName>
</protein>
<dbReference type="InterPro" id="IPR011335">
    <property type="entry name" value="Restrct_endonuc-II-like"/>
</dbReference>
<keyword evidence="2" id="KW-0378">Hydrolase</keyword>
<evidence type="ECO:0000313" key="4">
    <source>
        <dbReference type="Proteomes" id="UP000029738"/>
    </source>
</evidence>
<dbReference type="EMBL" id="JHEG04000001">
    <property type="protein sequence ID" value="KAF3887851.1"/>
    <property type="molecule type" value="Genomic_DNA"/>
</dbReference>